<proteinExistence type="predicted"/>
<organism evidence="2 3">
    <name type="scientific">Pseudolactococcus piscium MKFS47</name>
    <dbReference type="NCBI Taxonomy" id="297352"/>
    <lineage>
        <taxon>Bacteria</taxon>
        <taxon>Bacillati</taxon>
        <taxon>Bacillota</taxon>
        <taxon>Bacilli</taxon>
        <taxon>Lactobacillales</taxon>
        <taxon>Streptococcaceae</taxon>
        <taxon>Pseudolactococcus</taxon>
    </lineage>
</organism>
<dbReference type="KEGG" id="lpk:LACPI_1644"/>
<evidence type="ECO:0000313" key="3">
    <source>
        <dbReference type="Proteomes" id="UP000033166"/>
    </source>
</evidence>
<dbReference type="GO" id="GO:0016740">
    <property type="term" value="F:transferase activity"/>
    <property type="evidence" value="ECO:0007669"/>
    <property type="project" value="UniProtKB-KW"/>
</dbReference>
<dbReference type="STRING" id="1364.LP2241_50036"/>
<dbReference type="HOGENOM" id="CLU_093117_0_0_9"/>
<dbReference type="PANTHER" id="PTHR40086:SF1">
    <property type="entry name" value="CELL CYCLE REGULATOR CCRZ"/>
    <property type="match status" value="1"/>
</dbReference>
<accession>A0A0D6DZD9</accession>
<dbReference type="InterPro" id="IPR002575">
    <property type="entry name" value="Aminoglycoside_PTrfase"/>
</dbReference>
<dbReference type="Gene3D" id="3.90.1200.10">
    <property type="match status" value="1"/>
</dbReference>
<protein>
    <submittedName>
        <fullName evidence="2">Phosphotransferase enzyme family protein</fullName>
    </submittedName>
</protein>
<reference evidence="3" key="1">
    <citation type="submission" date="2015-01" db="EMBL/GenBank/DDBJ databases">
        <authorList>
            <person name="Andreevskaya M."/>
        </authorList>
    </citation>
    <scope>NUCLEOTIDE SEQUENCE [LARGE SCALE GENOMIC DNA]</scope>
    <source>
        <strain evidence="3">MKFS47</strain>
    </source>
</reference>
<dbReference type="RefSeq" id="WP_050703023.1">
    <property type="nucleotide sequence ID" value="NZ_LN774769.1"/>
</dbReference>
<dbReference type="EMBL" id="LN774769">
    <property type="protein sequence ID" value="CEN28844.1"/>
    <property type="molecule type" value="Genomic_DNA"/>
</dbReference>
<keyword evidence="2" id="KW-0808">Transferase</keyword>
<sequence>MMQENDVDWHYVPLNNSFGQSINNVFYATFGNQKAFVKVNASPLLASISQVGLTPKIIWTKRNSSGDMLTAQSWVDGLVLAATEMGDIQINQTLGTLHHSKMLVEAFKKFGADVTTPKNLIDTLYKQAHRRLLENTYLSEALAQLREATPKFDAQQAVLVHGDVNHHNWLRNDHSGKIYLVDWDTVALSDAFVDVAHLLSHYVAPSKWRDWLDYSGYRVDEEAYAKVEWYGMLSFLKQINENLWSDNLQAANSEIIGLRNFRAIFK</sequence>
<feature type="domain" description="Aminoglycoside phosphotransferase" evidence="1">
    <location>
        <begin position="47"/>
        <end position="204"/>
    </location>
</feature>
<dbReference type="SUPFAM" id="SSF56112">
    <property type="entry name" value="Protein kinase-like (PK-like)"/>
    <property type="match status" value="1"/>
</dbReference>
<evidence type="ECO:0000313" key="2">
    <source>
        <dbReference type="EMBL" id="CEN28844.1"/>
    </source>
</evidence>
<dbReference type="AlphaFoldDB" id="A0A0D6DZD9"/>
<name>A0A0D6DZD9_9LACT</name>
<dbReference type="Pfam" id="PF01636">
    <property type="entry name" value="APH"/>
    <property type="match status" value="1"/>
</dbReference>
<dbReference type="InterPro" id="IPR052077">
    <property type="entry name" value="CcrZ_PhaseVar_Mediator"/>
</dbReference>
<evidence type="ECO:0000259" key="1">
    <source>
        <dbReference type="Pfam" id="PF01636"/>
    </source>
</evidence>
<gene>
    <name evidence="2" type="ORF">LACPI_1644</name>
</gene>
<dbReference type="PANTHER" id="PTHR40086">
    <property type="entry name" value="PHOSPHOTRANSFERASE YTMP-RELATED"/>
    <property type="match status" value="1"/>
</dbReference>
<dbReference type="Proteomes" id="UP000033166">
    <property type="component" value="Chromosome I"/>
</dbReference>
<dbReference type="InterPro" id="IPR011009">
    <property type="entry name" value="Kinase-like_dom_sf"/>
</dbReference>